<dbReference type="InterPro" id="IPR000889">
    <property type="entry name" value="Glutathione_peroxidase"/>
</dbReference>
<comment type="similarity">
    <text evidence="1 4">Belongs to the glutathione peroxidase family.</text>
</comment>
<evidence type="ECO:0000256" key="2">
    <source>
        <dbReference type="ARBA" id="ARBA00022559"/>
    </source>
</evidence>
<dbReference type="InterPro" id="IPR036249">
    <property type="entry name" value="Thioredoxin-like_sf"/>
</dbReference>
<dbReference type="PROSITE" id="PS00763">
    <property type="entry name" value="GLUTATHIONE_PEROXID_2"/>
    <property type="match status" value="1"/>
</dbReference>
<dbReference type="Gene3D" id="3.40.30.10">
    <property type="entry name" value="Glutaredoxin"/>
    <property type="match status" value="1"/>
</dbReference>
<organism evidence="5 6">
    <name type="scientific">Symbiodinium pilosum</name>
    <name type="common">Dinoflagellate</name>
    <dbReference type="NCBI Taxonomy" id="2952"/>
    <lineage>
        <taxon>Eukaryota</taxon>
        <taxon>Sar</taxon>
        <taxon>Alveolata</taxon>
        <taxon>Dinophyceae</taxon>
        <taxon>Suessiales</taxon>
        <taxon>Symbiodiniaceae</taxon>
        <taxon>Symbiodinium</taxon>
    </lineage>
</organism>
<sequence>MPTKPNQSASWQGVHVVAFPCNQFGQQEPGSNSDIRQFAEERGLTVNEPGSRFHLMAKADVNGAEKATAWDKLLEVTSSGHKATQWNFATKFVVKCADEAGKCSITRMDGFGTMETLRQQAKEVYPSQGEL</sequence>
<reference evidence="5" key="1">
    <citation type="submission" date="2021-02" db="EMBL/GenBank/DDBJ databases">
        <authorList>
            <person name="Dougan E. K."/>
            <person name="Rhodes N."/>
            <person name="Thang M."/>
            <person name="Chan C."/>
        </authorList>
    </citation>
    <scope>NUCLEOTIDE SEQUENCE</scope>
</reference>
<gene>
    <name evidence="5" type="primary">GPX</name>
    <name evidence="5" type="ORF">SPIL2461_LOCUS14924</name>
</gene>
<evidence type="ECO:0000313" key="6">
    <source>
        <dbReference type="Proteomes" id="UP000649617"/>
    </source>
</evidence>
<keyword evidence="3 4" id="KW-0560">Oxidoreductase</keyword>
<dbReference type="PRINTS" id="PR01011">
    <property type="entry name" value="GLUTPROXDASE"/>
</dbReference>
<name>A0A812U7C4_SYMPI</name>
<protein>
    <recommendedName>
        <fullName evidence="4">Glutathione peroxidase</fullName>
    </recommendedName>
</protein>
<dbReference type="EMBL" id="CAJNIZ010035335">
    <property type="protein sequence ID" value="CAE7558975.1"/>
    <property type="molecule type" value="Genomic_DNA"/>
</dbReference>
<accession>A0A812U7C4</accession>
<evidence type="ECO:0000256" key="4">
    <source>
        <dbReference type="RuleBase" id="RU000499"/>
    </source>
</evidence>
<dbReference type="OrthoDB" id="446890at2759"/>
<dbReference type="Proteomes" id="UP000649617">
    <property type="component" value="Unassembled WGS sequence"/>
</dbReference>
<dbReference type="InterPro" id="IPR029760">
    <property type="entry name" value="GPX_CS"/>
</dbReference>
<evidence type="ECO:0000256" key="1">
    <source>
        <dbReference type="ARBA" id="ARBA00006926"/>
    </source>
</evidence>
<dbReference type="GO" id="GO:0004601">
    <property type="term" value="F:peroxidase activity"/>
    <property type="evidence" value="ECO:0007669"/>
    <property type="project" value="UniProtKB-KW"/>
</dbReference>
<evidence type="ECO:0000256" key="3">
    <source>
        <dbReference type="ARBA" id="ARBA00023002"/>
    </source>
</evidence>
<dbReference type="PROSITE" id="PS51355">
    <property type="entry name" value="GLUTATHIONE_PEROXID_3"/>
    <property type="match status" value="1"/>
</dbReference>
<proteinExistence type="inferred from homology"/>
<evidence type="ECO:0000313" key="5">
    <source>
        <dbReference type="EMBL" id="CAE7558975.1"/>
    </source>
</evidence>
<dbReference type="AlphaFoldDB" id="A0A812U7C4"/>
<dbReference type="PANTHER" id="PTHR11592:SF78">
    <property type="entry name" value="GLUTATHIONE PEROXIDASE"/>
    <property type="match status" value="1"/>
</dbReference>
<comment type="caution">
    <text evidence="5">The sequence shown here is derived from an EMBL/GenBank/DDBJ whole genome shotgun (WGS) entry which is preliminary data.</text>
</comment>
<dbReference type="PANTHER" id="PTHR11592">
    <property type="entry name" value="GLUTATHIONE PEROXIDASE"/>
    <property type="match status" value="1"/>
</dbReference>
<keyword evidence="2 4" id="KW-0575">Peroxidase</keyword>
<dbReference type="Pfam" id="PF00255">
    <property type="entry name" value="GSHPx"/>
    <property type="match status" value="1"/>
</dbReference>
<keyword evidence="6" id="KW-1185">Reference proteome</keyword>
<dbReference type="SUPFAM" id="SSF52833">
    <property type="entry name" value="Thioredoxin-like"/>
    <property type="match status" value="1"/>
</dbReference>
<dbReference type="GO" id="GO:0006979">
    <property type="term" value="P:response to oxidative stress"/>
    <property type="evidence" value="ECO:0007669"/>
    <property type="project" value="InterPro"/>
</dbReference>